<accession>A0A2P5DES5</accession>
<gene>
    <name evidence="1" type="ORF">PanWU01x14_069820</name>
</gene>
<dbReference type="Proteomes" id="UP000237105">
    <property type="component" value="Unassembled WGS sequence"/>
</dbReference>
<sequence>MINIKIFVKYNSVSDENYAYTNCQNMSVLVPINSSYVSLEILYETVELKSKTYTLEANYSYELGILLVKITNDRLVKFYNDLKKNEIDKTKFLLCIDIIRVTGLEDISSSRRRNQ</sequence>
<organism evidence="1 2">
    <name type="scientific">Parasponia andersonii</name>
    <name type="common">Sponia andersonii</name>
    <dbReference type="NCBI Taxonomy" id="3476"/>
    <lineage>
        <taxon>Eukaryota</taxon>
        <taxon>Viridiplantae</taxon>
        <taxon>Streptophyta</taxon>
        <taxon>Embryophyta</taxon>
        <taxon>Tracheophyta</taxon>
        <taxon>Spermatophyta</taxon>
        <taxon>Magnoliopsida</taxon>
        <taxon>eudicotyledons</taxon>
        <taxon>Gunneridae</taxon>
        <taxon>Pentapetalae</taxon>
        <taxon>rosids</taxon>
        <taxon>fabids</taxon>
        <taxon>Rosales</taxon>
        <taxon>Cannabaceae</taxon>
        <taxon>Parasponia</taxon>
    </lineage>
</organism>
<name>A0A2P5DES5_PARAD</name>
<evidence type="ECO:0000313" key="2">
    <source>
        <dbReference type="Proteomes" id="UP000237105"/>
    </source>
</evidence>
<dbReference type="OrthoDB" id="1211624at2759"/>
<keyword evidence="2" id="KW-1185">Reference proteome</keyword>
<reference evidence="2" key="1">
    <citation type="submission" date="2016-06" db="EMBL/GenBank/DDBJ databases">
        <title>Parallel loss of symbiosis genes in relatives of nitrogen-fixing non-legume Parasponia.</title>
        <authorList>
            <person name="Van Velzen R."/>
            <person name="Holmer R."/>
            <person name="Bu F."/>
            <person name="Rutten L."/>
            <person name="Van Zeijl A."/>
            <person name="Liu W."/>
            <person name="Santuari L."/>
            <person name="Cao Q."/>
            <person name="Sharma T."/>
            <person name="Shen D."/>
            <person name="Roswanjaya Y."/>
            <person name="Wardhani T."/>
            <person name="Kalhor M.S."/>
            <person name="Jansen J."/>
            <person name="Van den Hoogen J."/>
            <person name="Gungor B."/>
            <person name="Hartog M."/>
            <person name="Hontelez J."/>
            <person name="Verver J."/>
            <person name="Yang W.-C."/>
            <person name="Schijlen E."/>
            <person name="Repin R."/>
            <person name="Schilthuizen M."/>
            <person name="Schranz E."/>
            <person name="Heidstra R."/>
            <person name="Miyata K."/>
            <person name="Fedorova E."/>
            <person name="Kohlen W."/>
            <person name="Bisseling T."/>
            <person name="Smit S."/>
            <person name="Geurts R."/>
        </authorList>
    </citation>
    <scope>NUCLEOTIDE SEQUENCE [LARGE SCALE GENOMIC DNA]</scope>
    <source>
        <strain evidence="2">cv. WU1-14</strain>
    </source>
</reference>
<dbReference type="AlphaFoldDB" id="A0A2P5DES5"/>
<dbReference type="EMBL" id="JXTB01000042">
    <property type="protein sequence ID" value="PON71795.1"/>
    <property type="molecule type" value="Genomic_DNA"/>
</dbReference>
<comment type="caution">
    <text evidence="1">The sequence shown here is derived from an EMBL/GenBank/DDBJ whole genome shotgun (WGS) entry which is preliminary data.</text>
</comment>
<evidence type="ECO:0000313" key="1">
    <source>
        <dbReference type="EMBL" id="PON71795.1"/>
    </source>
</evidence>
<protein>
    <submittedName>
        <fullName evidence="1">Uncharacterized protein</fullName>
    </submittedName>
</protein>
<proteinExistence type="predicted"/>